<dbReference type="PANTHER" id="PTHR43420:SF44">
    <property type="entry name" value="ACETYLTRANSFERASE YPEA"/>
    <property type="match status" value="1"/>
</dbReference>
<evidence type="ECO:0000259" key="5">
    <source>
        <dbReference type="PROSITE" id="PS51186"/>
    </source>
</evidence>
<dbReference type="GO" id="GO:0008080">
    <property type="term" value="F:N-acetyltransferase activity"/>
    <property type="evidence" value="ECO:0007669"/>
    <property type="project" value="InterPro"/>
</dbReference>
<dbReference type="Pfam" id="PF00583">
    <property type="entry name" value="Acetyltransf_1"/>
    <property type="match status" value="1"/>
</dbReference>
<dbReference type="EMBL" id="BSDP01000001">
    <property type="protein sequence ID" value="GLI27998.1"/>
    <property type="molecule type" value="Genomic_DNA"/>
</dbReference>
<dbReference type="CDD" id="cd04301">
    <property type="entry name" value="NAT_SF"/>
    <property type="match status" value="1"/>
</dbReference>
<evidence type="ECO:0000256" key="3">
    <source>
        <dbReference type="ARBA" id="ARBA00022679"/>
    </source>
</evidence>
<dbReference type="InterPro" id="IPR016181">
    <property type="entry name" value="Acyl_CoA_acyltransferase"/>
</dbReference>
<dbReference type="Gene3D" id="3.40.630.30">
    <property type="match status" value="1"/>
</dbReference>
<sequence>MLRRAAAADLGPIMELERATFANDAWSADSMSRELVDEHGYYLVATPADEPDAVVAYAGLLAPRGSGQGDIQTIAVAPGARSAGLGRALMQALLAEAWRRGARDVFLEVRADNPVAQALYRSLGFAELGRRRAYYQPDGVDAIVMRAQLTAPVTRPAASVVSEVGE</sequence>
<evidence type="ECO:0000256" key="2">
    <source>
        <dbReference type="ARBA" id="ARBA00022490"/>
    </source>
</evidence>
<gene>
    <name evidence="6" type="ORF">ARHIZOSPH14_22400</name>
</gene>
<feature type="domain" description="N-acetyltransferase" evidence="5">
    <location>
        <begin position="1"/>
        <end position="150"/>
    </location>
</feature>
<dbReference type="PANTHER" id="PTHR43420">
    <property type="entry name" value="ACETYLTRANSFERASE"/>
    <property type="match status" value="1"/>
</dbReference>
<dbReference type="NCBIfam" id="TIGR01575">
    <property type="entry name" value="rimI"/>
    <property type="match status" value="1"/>
</dbReference>
<evidence type="ECO:0000313" key="7">
    <source>
        <dbReference type="Proteomes" id="UP001144396"/>
    </source>
</evidence>
<keyword evidence="2" id="KW-0963">Cytoplasm</keyword>
<evidence type="ECO:0000256" key="1">
    <source>
        <dbReference type="ARBA" id="ARBA00005395"/>
    </source>
</evidence>
<dbReference type="AlphaFoldDB" id="A0A9W6D1U6"/>
<name>A0A9W6D1U6_9MICO</name>
<dbReference type="InterPro" id="IPR050680">
    <property type="entry name" value="YpeA/RimI_acetyltransf"/>
</dbReference>
<dbReference type="PROSITE" id="PS51186">
    <property type="entry name" value="GNAT"/>
    <property type="match status" value="1"/>
</dbReference>
<accession>A0A9W6D1U6</accession>
<comment type="caution">
    <text evidence="6">The sequence shown here is derived from an EMBL/GenBank/DDBJ whole genome shotgun (WGS) entry which is preliminary data.</text>
</comment>
<dbReference type="Proteomes" id="UP001144396">
    <property type="component" value="Unassembled WGS sequence"/>
</dbReference>
<reference evidence="6" key="1">
    <citation type="submission" date="2022-12" db="EMBL/GenBank/DDBJ databases">
        <title>Reference genome sequencing for broad-spectrum identification of bacterial and archaeal isolates by mass spectrometry.</title>
        <authorList>
            <person name="Sekiguchi Y."/>
            <person name="Tourlousse D.M."/>
        </authorList>
    </citation>
    <scope>NUCLEOTIDE SEQUENCE</scope>
    <source>
        <strain evidence="6">14</strain>
    </source>
</reference>
<keyword evidence="7" id="KW-1185">Reference proteome</keyword>
<organism evidence="6 7">
    <name type="scientific">Agromyces rhizosphaerae</name>
    <dbReference type="NCBI Taxonomy" id="88374"/>
    <lineage>
        <taxon>Bacteria</taxon>
        <taxon>Bacillati</taxon>
        <taxon>Actinomycetota</taxon>
        <taxon>Actinomycetes</taxon>
        <taxon>Micrococcales</taxon>
        <taxon>Microbacteriaceae</taxon>
        <taxon>Agromyces</taxon>
    </lineage>
</organism>
<keyword evidence="3" id="KW-0808">Transferase</keyword>
<proteinExistence type="inferred from homology"/>
<keyword evidence="4" id="KW-0012">Acyltransferase</keyword>
<evidence type="ECO:0000313" key="6">
    <source>
        <dbReference type="EMBL" id="GLI27998.1"/>
    </source>
</evidence>
<dbReference type="InterPro" id="IPR006464">
    <property type="entry name" value="AcTrfase_RimI/Ard1"/>
</dbReference>
<evidence type="ECO:0000256" key="4">
    <source>
        <dbReference type="ARBA" id="ARBA00023315"/>
    </source>
</evidence>
<dbReference type="InterPro" id="IPR000182">
    <property type="entry name" value="GNAT_dom"/>
</dbReference>
<comment type="similarity">
    <text evidence="1">Belongs to the acetyltransferase family. RimI subfamily.</text>
</comment>
<dbReference type="SUPFAM" id="SSF55729">
    <property type="entry name" value="Acyl-CoA N-acyltransferases (Nat)"/>
    <property type="match status" value="1"/>
</dbReference>
<protein>
    <submittedName>
        <fullName evidence="6">Ribosomal-protein-alanine acetyltransferase</fullName>
    </submittedName>
</protein>